<dbReference type="Proteomes" id="UP000237632">
    <property type="component" value="Unassembled WGS sequence"/>
</dbReference>
<reference evidence="1 2" key="1">
    <citation type="submission" date="2018-03" db="EMBL/GenBank/DDBJ databases">
        <authorList>
            <person name="Nguyen K."/>
            <person name="Fouts D."/>
            <person name="Sutton G."/>
        </authorList>
    </citation>
    <scope>NUCLEOTIDE SEQUENCE [LARGE SCALE GENOMIC DNA]</scope>
    <source>
        <strain evidence="1 2">AU3578</strain>
    </source>
</reference>
<evidence type="ECO:0000313" key="2">
    <source>
        <dbReference type="Proteomes" id="UP000237632"/>
    </source>
</evidence>
<gene>
    <name evidence="1" type="ORF">C6T65_22530</name>
</gene>
<protein>
    <submittedName>
        <fullName evidence="1">Uncharacterized protein</fullName>
    </submittedName>
</protein>
<dbReference type="AlphaFoldDB" id="A0AA44XWZ4"/>
<sequence>MGDLSSAVIGASAVLVVGYVNNILKEDYVRFLDGKALASALAGELNGHRSAFPRIETNLGTLILAKQIGGDVTLRSFASPTSPVFDASVGKLGLLGSPLAGDVAYVYEQIRAFRIGYTLVTEQGAQMPNEELLIRLELLQEMVVNGRPLAEAAVNKLNEYAEQRFLPWLGRRLSLDQFTDRVSGRSAAIATINPTQGDDPSGNAR</sequence>
<organism evidence="1 2">
    <name type="scientific">Burkholderia vietnamiensis</name>
    <dbReference type="NCBI Taxonomy" id="60552"/>
    <lineage>
        <taxon>Bacteria</taxon>
        <taxon>Pseudomonadati</taxon>
        <taxon>Pseudomonadota</taxon>
        <taxon>Betaproteobacteria</taxon>
        <taxon>Burkholderiales</taxon>
        <taxon>Burkholderiaceae</taxon>
        <taxon>Burkholderia</taxon>
        <taxon>Burkholderia cepacia complex</taxon>
    </lineage>
</organism>
<accession>A0AA44XWZ4</accession>
<dbReference type="RefSeq" id="WP_060082402.1">
    <property type="nucleotide sequence ID" value="NZ_CADFFO010000026.1"/>
</dbReference>
<comment type="caution">
    <text evidence="1">The sequence shown here is derived from an EMBL/GenBank/DDBJ whole genome shotgun (WGS) entry which is preliminary data.</text>
</comment>
<evidence type="ECO:0000313" key="1">
    <source>
        <dbReference type="EMBL" id="PRH40133.1"/>
    </source>
</evidence>
<name>A0AA44XWZ4_BURVI</name>
<dbReference type="EMBL" id="PVHK01000169">
    <property type="protein sequence ID" value="PRH40133.1"/>
    <property type="molecule type" value="Genomic_DNA"/>
</dbReference>
<proteinExistence type="predicted"/>